<evidence type="ECO:0008006" key="4">
    <source>
        <dbReference type="Google" id="ProtNLM"/>
    </source>
</evidence>
<dbReference type="SUPFAM" id="SSF55166">
    <property type="entry name" value="Hedgehog/DD-peptidase"/>
    <property type="match status" value="1"/>
</dbReference>
<comment type="caution">
    <text evidence="2">The sequence shown here is derived from an EMBL/GenBank/DDBJ whole genome shotgun (WGS) entry which is preliminary data.</text>
</comment>
<protein>
    <recommendedName>
        <fullName evidence="4">DUF882 domain-containing protein</fullName>
    </recommendedName>
</protein>
<evidence type="ECO:0000256" key="1">
    <source>
        <dbReference type="SAM" id="SignalP"/>
    </source>
</evidence>
<accession>A0ABQ6D419</accession>
<dbReference type="Proteomes" id="UP001156881">
    <property type="component" value="Unassembled WGS sequence"/>
</dbReference>
<dbReference type="EMBL" id="BSPG01000015">
    <property type="protein sequence ID" value="GLS44795.1"/>
    <property type="molecule type" value="Genomic_DNA"/>
</dbReference>
<evidence type="ECO:0000313" key="3">
    <source>
        <dbReference type="Proteomes" id="UP001156881"/>
    </source>
</evidence>
<name>A0ABQ6D419_9HYPH</name>
<sequence>MRSLLSLALLVVCALGIVPGAQAATSYVSFQPQVRGMGCLQPRTRAMIAHLTSRVGPIQITSTCGGRHAHNSQHYRGAAVDFRPKAKSVSATLAVLRSMPEVGGIGSYSGGLIHADIGQRRMAWYGRARQHLARGHFHARYASAQRYRRGSNG</sequence>
<proteinExistence type="predicted"/>
<feature type="signal peptide" evidence="1">
    <location>
        <begin position="1"/>
        <end position="23"/>
    </location>
</feature>
<dbReference type="InterPro" id="IPR009045">
    <property type="entry name" value="Zn_M74/Hedgehog-like"/>
</dbReference>
<keyword evidence="1" id="KW-0732">Signal</keyword>
<evidence type="ECO:0000313" key="2">
    <source>
        <dbReference type="EMBL" id="GLS44795.1"/>
    </source>
</evidence>
<keyword evidence="3" id="KW-1185">Reference proteome</keyword>
<feature type="chain" id="PRO_5046422935" description="DUF882 domain-containing protein" evidence="1">
    <location>
        <begin position="24"/>
        <end position="153"/>
    </location>
</feature>
<reference evidence="3" key="1">
    <citation type="journal article" date="2019" name="Int. J. Syst. Evol. Microbiol.">
        <title>The Global Catalogue of Microorganisms (GCM) 10K type strain sequencing project: providing services to taxonomists for standard genome sequencing and annotation.</title>
        <authorList>
            <consortium name="The Broad Institute Genomics Platform"/>
            <consortium name="The Broad Institute Genome Sequencing Center for Infectious Disease"/>
            <person name="Wu L."/>
            <person name="Ma J."/>
        </authorList>
    </citation>
    <scope>NUCLEOTIDE SEQUENCE [LARGE SCALE GENOMIC DNA]</scope>
    <source>
        <strain evidence="3">NBRC 107710</strain>
    </source>
</reference>
<dbReference type="Gene3D" id="3.30.1380.10">
    <property type="match status" value="1"/>
</dbReference>
<gene>
    <name evidence="2" type="ORF">GCM10007884_27840</name>
</gene>
<organism evidence="2 3">
    <name type="scientific">Methylobacterium brachythecii</name>
    <dbReference type="NCBI Taxonomy" id="1176177"/>
    <lineage>
        <taxon>Bacteria</taxon>
        <taxon>Pseudomonadati</taxon>
        <taxon>Pseudomonadota</taxon>
        <taxon>Alphaproteobacteria</taxon>
        <taxon>Hyphomicrobiales</taxon>
        <taxon>Methylobacteriaceae</taxon>
        <taxon>Methylobacterium</taxon>
    </lineage>
</organism>